<dbReference type="AlphaFoldDB" id="A0A430LIE5"/>
<dbReference type="Proteomes" id="UP000287124">
    <property type="component" value="Unassembled WGS sequence"/>
</dbReference>
<accession>A0A430LIE5</accession>
<gene>
    <name evidence="2" type="ORF">BHE90_010092</name>
</gene>
<reference evidence="2 3" key="1">
    <citation type="submission" date="2017-06" db="EMBL/GenBank/DDBJ databases">
        <title>Comparative genomic analysis of Ambrosia Fusariam Clade fungi.</title>
        <authorList>
            <person name="Stajich J.E."/>
            <person name="Carrillo J."/>
            <person name="Kijimoto T."/>
            <person name="Eskalen A."/>
            <person name="O'Donnell K."/>
            <person name="Kasson M."/>
        </authorList>
    </citation>
    <scope>NUCLEOTIDE SEQUENCE [LARGE SCALE GENOMIC DNA]</scope>
    <source>
        <strain evidence="2 3">UCR1854</strain>
    </source>
</reference>
<evidence type="ECO:0000256" key="1">
    <source>
        <dbReference type="SAM" id="MobiDB-lite"/>
    </source>
</evidence>
<comment type="caution">
    <text evidence="2">The sequence shown here is derived from an EMBL/GenBank/DDBJ whole genome shotgun (WGS) entry which is preliminary data.</text>
</comment>
<protein>
    <submittedName>
        <fullName evidence="2">Uncharacterized protein</fullName>
    </submittedName>
</protein>
<sequence>MDNQDLVTDQYLFILITIASRAHSDDHGKDWQHTLHQRLRDGDLRSIYQDIAGQIKLSLEELIQLCKLRDYDAGDYDDNPDETDDAGDCDDEPDETEDLEMRLGNLGIDATFTIYGDLRDRKILACIASGMNKNVVRDLNNLDEAEVTRVLENITKQLQDRKNVGGSDILSEGSVDCMAWEARYREKIREARYQEGIQDVKDNHSDREVGGMLLVLRLKNGDAGMGRDVGSEHGSYV</sequence>
<keyword evidence="3" id="KW-1185">Reference proteome</keyword>
<evidence type="ECO:0000313" key="3">
    <source>
        <dbReference type="Proteomes" id="UP000287124"/>
    </source>
</evidence>
<feature type="region of interest" description="Disordered" evidence="1">
    <location>
        <begin position="76"/>
        <end position="95"/>
    </location>
</feature>
<proteinExistence type="predicted"/>
<evidence type="ECO:0000313" key="2">
    <source>
        <dbReference type="EMBL" id="RTE75471.1"/>
    </source>
</evidence>
<organism evidence="2 3">
    <name type="scientific">Fusarium euwallaceae</name>
    <dbReference type="NCBI Taxonomy" id="1147111"/>
    <lineage>
        <taxon>Eukaryota</taxon>
        <taxon>Fungi</taxon>
        <taxon>Dikarya</taxon>
        <taxon>Ascomycota</taxon>
        <taxon>Pezizomycotina</taxon>
        <taxon>Sordariomycetes</taxon>
        <taxon>Hypocreomycetidae</taxon>
        <taxon>Hypocreales</taxon>
        <taxon>Nectriaceae</taxon>
        <taxon>Fusarium</taxon>
        <taxon>Fusarium solani species complex</taxon>
    </lineage>
</organism>
<dbReference type="EMBL" id="MIKF01000185">
    <property type="protein sequence ID" value="RTE75471.1"/>
    <property type="molecule type" value="Genomic_DNA"/>
</dbReference>
<name>A0A430LIE5_9HYPO</name>